<dbReference type="SUPFAM" id="SSF46689">
    <property type="entry name" value="Homeodomain-like"/>
    <property type="match status" value="1"/>
</dbReference>
<feature type="domain" description="HTH araC/xylS-type" evidence="5">
    <location>
        <begin position="416"/>
        <end position="515"/>
    </location>
</feature>
<keyword evidence="3" id="KW-0804">Transcription</keyword>
<comment type="caution">
    <text evidence="6">The sequence shown here is derived from an EMBL/GenBank/DDBJ whole genome shotgun (WGS) entry which is preliminary data.</text>
</comment>
<dbReference type="Pfam" id="PF12833">
    <property type="entry name" value="HTH_18"/>
    <property type="match status" value="1"/>
</dbReference>
<keyword evidence="4" id="KW-1133">Transmembrane helix</keyword>
<feature type="transmembrane region" description="Helical" evidence="4">
    <location>
        <begin position="181"/>
        <end position="201"/>
    </location>
</feature>
<organism evidence="6 7">
    <name type="scientific">Leptospira idonii</name>
    <dbReference type="NCBI Taxonomy" id="1193500"/>
    <lineage>
        <taxon>Bacteria</taxon>
        <taxon>Pseudomonadati</taxon>
        <taxon>Spirochaetota</taxon>
        <taxon>Spirochaetia</taxon>
        <taxon>Leptospirales</taxon>
        <taxon>Leptospiraceae</taxon>
        <taxon>Leptospira</taxon>
    </lineage>
</organism>
<evidence type="ECO:0000313" key="6">
    <source>
        <dbReference type="EMBL" id="TGN17308.1"/>
    </source>
</evidence>
<feature type="transmembrane region" description="Helical" evidence="4">
    <location>
        <begin position="338"/>
        <end position="360"/>
    </location>
</feature>
<evidence type="ECO:0000256" key="3">
    <source>
        <dbReference type="ARBA" id="ARBA00023163"/>
    </source>
</evidence>
<dbReference type="Pfam" id="PF07696">
    <property type="entry name" value="7TMR-DISMED2"/>
    <property type="match status" value="1"/>
</dbReference>
<evidence type="ECO:0000256" key="4">
    <source>
        <dbReference type="SAM" id="Phobius"/>
    </source>
</evidence>
<dbReference type="InterPro" id="IPR018060">
    <property type="entry name" value="HTH_AraC"/>
</dbReference>
<evidence type="ECO:0000256" key="2">
    <source>
        <dbReference type="ARBA" id="ARBA00023125"/>
    </source>
</evidence>
<dbReference type="RefSeq" id="WP_135761862.1">
    <property type="nucleotide sequence ID" value="NZ_RQHW01000078.1"/>
</dbReference>
<dbReference type="AlphaFoldDB" id="A0A4V3JXT4"/>
<dbReference type="OrthoDB" id="342481at2"/>
<dbReference type="PANTHER" id="PTHR43280">
    <property type="entry name" value="ARAC-FAMILY TRANSCRIPTIONAL REGULATOR"/>
    <property type="match status" value="1"/>
</dbReference>
<keyword evidence="4" id="KW-0812">Transmembrane</keyword>
<evidence type="ECO:0000313" key="7">
    <source>
        <dbReference type="Proteomes" id="UP000298058"/>
    </source>
</evidence>
<accession>A0A4V3JXT4</accession>
<dbReference type="InterPro" id="IPR009057">
    <property type="entry name" value="Homeodomain-like_sf"/>
</dbReference>
<dbReference type="Gene3D" id="1.10.10.60">
    <property type="entry name" value="Homeodomain-like"/>
    <property type="match status" value="1"/>
</dbReference>
<keyword evidence="1" id="KW-0805">Transcription regulation</keyword>
<dbReference type="PANTHER" id="PTHR43280:SF29">
    <property type="entry name" value="ARAC-FAMILY TRANSCRIPTIONAL REGULATOR"/>
    <property type="match status" value="1"/>
</dbReference>
<gene>
    <name evidence="6" type="ORF">EHS15_17365</name>
</gene>
<feature type="transmembrane region" description="Helical" evidence="4">
    <location>
        <begin position="281"/>
        <end position="299"/>
    </location>
</feature>
<evidence type="ECO:0000259" key="5">
    <source>
        <dbReference type="PROSITE" id="PS01124"/>
    </source>
</evidence>
<dbReference type="Gene3D" id="2.60.40.2380">
    <property type="match status" value="1"/>
</dbReference>
<dbReference type="Proteomes" id="UP000298058">
    <property type="component" value="Unassembled WGS sequence"/>
</dbReference>
<keyword evidence="7" id="KW-1185">Reference proteome</keyword>
<feature type="transmembrane region" description="Helical" evidence="4">
    <location>
        <begin position="366"/>
        <end position="386"/>
    </location>
</feature>
<dbReference type="SMART" id="SM00342">
    <property type="entry name" value="HTH_ARAC"/>
    <property type="match status" value="1"/>
</dbReference>
<keyword evidence="4" id="KW-0472">Membrane</keyword>
<dbReference type="InterPro" id="IPR011622">
    <property type="entry name" value="7TMR_DISM_rcpt_extracell_dom2"/>
</dbReference>
<keyword evidence="2" id="KW-0238">DNA-binding</keyword>
<dbReference type="EMBL" id="RQHW01000078">
    <property type="protein sequence ID" value="TGN17308.1"/>
    <property type="molecule type" value="Genomic_DNA"/>
</dbReference>
<dbReference type="PROSITE" id="PS51257">
    <property type="entry name" value="PROKAR_LIPOPROTEIN"/>
    <property type="match status" value="1"/>
</dbReference>
<protein>
    <submittedName>
        <fullName evidence="6">Helix-turn-helix domain-containing protein</fullName>
    </submittedName>
</protein>
<feature type="transmembrane region" description="Helical" evidence="4">
    <location>
        <begin position="305"/>
        <end position="326"/>
    </location>
</feature>
<feature type="transmembrane region" description="Helical" evidence="4">
    <location>
        <begin position="213"/>
        <end position="231"/>
    </location>
</feature>
<name>A0A4V3JXT4_9LEPT</name>
<feature type="transmembrane region" description="Helical" evidence="4">
    <location>
        <begin position="251"/>
        <end position="269"/>
    </location>
</feature>
<proteinExistence type="predicted"/>
<reference evidence="6" key="1">
    <citation type="journal article" date="2019" name="PLoS Negl. Trop. Dis.">
        <title>Revisiting the worldwide diversity of Leptospira species in the environment.</title>
        <authorList>
            <person name="Vincent A.T."/>
            <person name="Schiettekatte O."/>
            <person name="Bourhy P."/>
            <person name="Veyrier F.J."/>
            <person name="Picardeau M."/>
        </authorList>
    </citation>
    <scope>NUCLEOTIDE SEQUENCE [LARGE SCALE GENOMIC DNA]</scope>
    <source>
        <strain evidence="6">201300427</strain>
    </source>
</reference>
<dbReference type="GO" id="GO:0003700">
    <property type="term" value="F:DNA-binding transcription factor activity"/>
    <property type="evidence" value="ECO:0007669"/>
    <property type="project" value="InterPro"/>
</dbReference>
<evidence type="ECO:0000256" key="1">
    <source>
        <dbReference type="ARBA" id="ARBA00023015"/>
    </source>
</evidence>
<dbReference type="GO" id="GO:0043565">
    <property type="term" value="F:sequence-specific DNA binding"/>
    <property type="evidence" value="ECO:0007669"/>
    <property type="project" value="InterPro"/>
</dbReference>
<sequence length="524" mass="61602">MRQILRIFPILLLLALGLGGCILKTEVFFGENISRLVEYRIPGKTPPPQECNHEAIQSLKEMVWVPNQNREAVRVRRNPDGLWLKFTLKNESLQADSFSVLIQWINFPFVELCSENSSGAVIDEYSGYKWENWLNFLSPFPHFNANLESGEERTFYLRVFSNEDLNYPIRILSEQTYKTVVMFRFLTFVFFAMMAMIYSAWGWSEYLKTKQPVYWGISLHYLAFFLLVYLVHGKEIASILGSYNLLVRNSYYILLAVNHLAFFIYLATFDQYSGGNIRKNISFWMLAFAGFLYLFVPFYPTIYDFRIFLIVFLFGSLVGYLLKTHFYLLGKEKPQEKFFLTGWLVFQGLVFFKTLFHFDFYPYQSFAIYASVFFLPFFTAGSFLFLRNLEKRKIITPKQKPIHQLLDVPKYVSDLQRILNEEKPYLDLSCNEEQIANKLGITYHQLSEIVNSEFKVNFPTLLNQYRIEESGRLLLERKDLNVADVGKLAGFGSRSAFYLEFKKQLGVNPNEYRKQKEAKTNQER</sequence>
<dbReference type="PROSITE" id="PS01124">
    <property type="entry name" value="HTH_ARAC_FAMILY_2"/>
    <property type="match status" value="1"/>
</dbReference>